<dbReference type="PANTHER" id="PTHR30055:SF234">
    <property type="entry name" value="HTH-TYPE TRANSCRIPTIONAL REGULATOR BETI"/>
    <property type="match status" value="1"/>
</dbReference>
<feature type="domain" description="HTH tetR-type" evidence="5">
    <location>
        <begin position="20"/>
        <end position="80"/>
    </location>
</feature>
<gene>
    <name evidence="6" type="ORF">DVS28_a1481</name>
</gene>
<organism evidence="6 7">
    <name type="scientific">Euzebya pacifica</name>
    <dbReference type="NCBI Taxonomy" id="1608957"/>
    <lineage>
        <taxon>Bacteria</taxon>
        <taxon>Bacillati</taxon>
        <taxon>Actinomycetota</taxon>
        <taxon>Nitriliruptoria</taxon>
        <taxon>Euzebyales</taxon>
    </lineage>
</organism>
<evidence type="ECO:0000256" key="1">
    <source>
        <dbReference type="ARBA" id="ARBA00023015"/>
    </source>
</evidence>
<reference evidence="6 7" key="1">
    <citation type="submission" date="2018-09" db="EMBL/GenBank/DDBJ databases">
        <title>Complete genome sequence of Euzebya sp. DY32-46 isolated from seawater of Pacific Ocean.</title>
        <authorList>
            <person name="Xu L."/>
            <person name="Wu Y.-H."/>
            <person name="Xu X.-W."/>
        </authorList>
    </citation>
    <scope>NUCLEOTIDE SEQUENCE [LARGE SCALE GENOMIC DNA]</scope>
    <source>
        <strain evidence="6 7">DY32-46</strain>
    </source>
</reference>
<dbReference type="KEGG" id="euz:DVS28_a1481"/>
<proteinExistence type="predicted"/>
<dbReference type="InterPro" id="IPR023772">
    <property type="entry name" value="DNA-bd_HTH_TetR-type_CS"/>
</dbReference>
<sequence length="211" mass="22340">MSVDPDAAGARRVPEQDRSRQRVEQILDAAITCIAAEGIDAMTMSGLATAAEVSLPSIYRYFPSKQAIVRVLAEHYAEVVRQRLTDALGDGIEGPDDARAAVARALDAYWALYRQDDAFAAVWGAAVADPALAQLDIDDSRTNGHLLAQALASVVPQVAPADLERRAFLASHLAGAAVRLAIQLPDVEGDAVIADVLDRVVGPLLGLPAPR</sequence>
<dbReference type="GO" id="GO:0003700">
    <property type="term" value="F:DNA-binding transcription factor activity"/>
    <property type="evidence" value="ECO:0007669"/>
    <property type="project" value="TreeGrafter"/>
</dbReference>
<evidence type="ECO:0000256" key="2">
    <source>
        <dbReference type="ARBA" id="ARBA00023125"/>
    </source>
</evidence>
<keyword evidence="3" id="KW-0804">Transcription</keyword>
<protein>
    <submittedName>
        <fullName evidence="6">Transcriptional regulator, TetR family</fullName>
    </submittedName>
</protein>
<evidence type="ECO:0000256" key="3">
    <source>
        <dbReference type="ARBA" id="ARBA00023163"/>
    </source>
</evidence>
<keyword evidence="2 4" id="KW-0238">DNA-binding</keyword>
<keyword evidence="7" id="KW-1185">Reference proteome</keyword>
<dbReference type="SUPFAM" id="SSF46689">
    <property type="entry name" value="Homeodomain-like"/>
    <property type="match status" value="1"/>
</dbReference>
<dbReference type="PROSITE" id="PS01081">
    <property type="entry name" value="HTH_TETR_1"/>
    <property type="match status" value="1"/>
</dbReference>
<dbReference type="GO" id="GO:0000976">
    <property type="term" value="F:transcription cis-regulatory region binding"/>
    <property type="evidence" value="ECO:0007669"/>
    <property type="project" value="TreeGrafter"/>
</dbReference>
<dbReference type="PRINTS" id="PR00455">
    <property type="entry name" value="HTHTETR"/>
</dbReference>
<dbReference type="PROSITE" id="PS50977">
    <property type="entry name" value="HTH_TETR_2"/>
    <property type="match status" value="1"/>
</dbReference>
<accession>A0A346XVC8</accession>
<dbReference type="PANTHER" id="PTHR30055">
    <property type="entry name" value="HTH-TYPE TRANSCRIPTIONAL REGULATOR RUTR"/>
    <property type="match status" value="1"/>
</dbReference>
<evidence type="ECO:0000313" key="7">
    <source>
        <dbReference type="Proteomes" id="UP000264006"/>
    </source>
</evidence>
<feature type="DNA-binding region" description="H-T-H motif" evidence="4">
    <location>
        <begin position="43"/>
        <end position="62"/>
    </location>
</feature>
<evidence type="ECO:0000313" key="6">
    <source>
        <dbReference type="EMBL" id="AXV06175.1"/>
    </source>
</evidence>
<dbReference type="AlphaFoldDB" id="A0A346XVC8"/>
<dbReference type="InterPro" id="IPR050109">
    <property type="entry name" value="HTH-type_TetR-like_transc_reg"/>
</dbReference>
<dbReference type="InterPro" id="IPR009057">
    <property type="entry name" value="Homeodomain-like_sf"/>
</dbReference>
<dbReference type="Gene3D" id="1.10.357.10">
    <property type="entry name" value="Tetracycline Repressor, domain 2"/>
    <property type="match status" value="1"/>
</dbReference>
<evidence type="ECO:0000256" key="4">
    <source>
        <dbReference type="PROSITE-ProRule" id="PRU00335"/>
    </source>
</evidence>
<name>A0A346XVC8_9ACTN</name>
<keyword evidence="1" id="KW-0805">Transcription regulation</keyword>
<dbReference type="Proteomes" id="UP000264006">
    <property type="component" value="Chromosome"/>
</dbReference>
<dbReference type="Pfam" id="PF17928">
    <property type="entry name" value="TetR_C_22"/>
    <property type="match status" value="1"/>
</dbReference>
<dbReference type="InterPro" id="IPR041674">
    <property type="entry name" value="TetR_C_22"/>
</dbReference>
<dbReference type="EMBL" id="CP031165">
    <property type="protein sequence ID" value="AXV06175.1"/>
    <property type="molecule type" value="Genomic_DNA"/>
</dbReference>
<dbReference type="InterPro" id="IPR001647">
    <property type="entry name" value="HTH_TetR"/>
</dbReference>
<dbReference type="RefSeq" id="WP_164710085.1">
    <property type="nucleotide sequence ID" value="NZ_CP031165.1"/>
</dbReference>
<evidence type="ECO:0000259" key="5">
    <source>
        <dbReference type="PROSITE" id="PS50977"/>
    </source>
</evidence>
<dbReference type="Pfam" id="PF00440">
    <property type="entry name" value="TetR_N"/>
    <property type="match status" value="1"/>
</dbReference>